<sequence>MNRFSKQCRARSWRNVRFGSFQLCRQISTAADAKGNLRRTGGDENGDGGSCGTHRRKAKRGAGRIPSPPAAPHGLFLPSSSPPKFRAPPLVGKQDSSCDDFSQAFVCIGDSQMPFQVPNSQPTYESKVTPLPMFDLVAQVYNHLRKWKQRWLTISRLCDLSGAQWCEDTKSIVLEDQVNGYSNNSYRGYATLEEAQQEYLTFLKEELLEDQAIDDAVPLAQLPPEECTLYKEHHRRYVPGGSKITSSPSSSW</sequence>
<name>A0AAD8TFY4_LOLMU</name>
<dbReference type="EMBL" id="JAUUTY010000002">
    <property type="protein sequence ID" value="KAK1681910.1"/>
    <property type="molecule type" value="Genomic_DNA"/>
</dbReference>
<dbReference type="Proteomes" id="UP001231189">
    <property type="component" value="Unassembled WGS sequence"/>
</dbReference>
<feature type="compositionally biased region" description="Basic residues" evidence="1">
    <location>
        <begin position="53"/>
        <end position="62"/>
    </location>
</feature>
<proteinExistence type="predicted"/>
<accession>A0AAD8TFY4</accession>
<evidence type="ECO:0000313" key="2">
    <source>
        <dbReference type="EMBL" id="KAK1681910.1"/>
    </source>
</evidence>
<organism evidence="2 3">
    <name type="scientific">Lolium multiflorum</name>
    <name type="common">Italian ryegrass</name>
    <name type="synonym">Lolium perenne subsp. multiflorum</name>
    <dbReference type="NCBI Taxonomy" id="4521"/>
    <lineage>
        <taxon>Eukaryota</taxon>
        <taxon>Viridiplantae</taxon>
        <taxon>Streptophyta</taxon>
        <taxon>Embryophyta</taxon>
        <taxon>Tracheophyta</taxon>
        <taxon>Spermatophyta</taxon>
        <taxon>Magnoliopsida</taxon>
        <taxon>Liliopsida</taxon>
        <taxon>Poales</taxon>
        <taxon>Poaceae</taxon>
        <taxon>BOP clade</taxon>
        <taxon>Pooideae</taxon>
        <taxon>Poodae</taxon>
        <taxon>Poeae</taxon>
        <taxon>Poeae Chloroplast Group 2 (Poeae type)</taxon>
        <taxon>Loliodinae</taxon>
        <taxon>Loliinae</taxon>
        <taxon>Lolium</taxon>
    </lineage>
</organism>
<evidence type="ECO:0000313" key="3">
    <source>
        <dbReference type="Proteomes" id="UP001231189"/>
    </source>
</evidence>
<feature type="region of interest" description="Disordered" evidence="1">
    <location>
        <begin position="35"/>
        <end position="79"/>
    </location>
</feature>
<dbReference type="AlphaFoldDB" id="A0AAD8TFY4"/>
<reference evidence="2" key="1">
    <citation type="submission" date="2023-07" db="EMBL/GenBank/DDBJ databases">
        <title>A chromosome-level genome assembly of Lolium multiflorum.</title>
        <authorList>
            <person name="Chen Y."/>
            <person name="Copetti D."/>
            <person name="Kolliker R."/>
            <person name="Studer B."/>
        </authorList>
    </citation>
    <scope>NUCLEOTIDE SEQUENCE</scope>
    <source>
        <strain evidence="2">02402/16</strain>
        <tissue evidence="2">Leaf</tissue>
    </source>
</reference>
<gene>
    <name evidence="2" type="ORF">QYE76_042758</name>
</gene>
<comment type="caution">
    <text evidence="2">The sequence shown here is derived from an EMBL/GenBank/DDBJ whole genome shotgun (WGS) entry which is preliminary data.</text>
</comment>
<evidence type="ECO:0000256" key="1">
    <source>
        <dbReference type="SAM" id="MobiDB-lite"/>
    </source>
</evidence>
<keyword evidence="3" id="KW-1185">Reference proteome</keyword>
<protein>
    <submittedName>
        <fullName evidence="2">Uncharacterized protein</fullName>
    </submittedName>
</protein>